<proteinExistence type="predicted"/>
<dbReference type="RefSeq" id="WP_149471685.1">
    <property type="nucleotide sequence ID" value="NZ_QOKW01000029.1"/>
</dbReference>
<keyword evidence="4" id="KW-1185">Reference proteome</keyword>
<dbReference type="AlphaFoldDB" id="A0A9W7KPI9"/>
<accession>A0A9W7KPI9</accession>
<dbReference type="PROSITE" id="PS50975">
    <property type="entry name" value="ATP_GRASP"/>
    <property type="match status" value="1"/>
</dbReference>
<evidence type="ECO:0000313" key="4">
    <source>
        <dbReference type="Proteomes" id="UP000480854"/>
    </source>
</evidence>
<dbReference type="Proteomes" id="UP000480854">
    <property type="component" value="Unassembled WGS sequence"/>
</dbReference>
<comment type="caution">
    <text evidence="3">The sequence shown here is derived from an EMBL/GenBank/DDBJ whole genome shotgun (WGS) entry which is preliminary data.</text>
</comment>
<feature type="domain" description="ATP-grasp" evidence="2">
    <location>
        <begin position="135"/>
        <end position="316"/>
    </location>
</feature>
<dbReference type="InterPro" id="IPR024710">
    <property type="entry name" value="MfnD"/>
</dbReference>
<organism evidence="3 4">
    <name type="scientific">Roseomonas genomospecies 6</name>
    <dbReference type="NCBI Taxonomy" id="214106"/>
    <lineage>
        <taxon>Bacteria</taxon>
        <taxon>Pseudomonadati</taxon>
        <taxon>Pseudomonadota</taxon>
        <taxon>Alphaproteobacteria</taxon>
        <taxon>Acetobacterales</taxon>
        <taxon>Roseomonadaceae</taxon>
        <taxon>Roseomonas</taxon>
    </lineage>
</organism>
<dbReference type="InterPro" id="IPR003806">
    <property type="entry name" value="ATP-grasp_PylC-type"/>
</dbReference>
<evidence type="ECO:0000256" key="1">
    <source>
        <dbReference type="PROSITE-ProRule" id="PRU00409"/>
    </source>
</evidence>
<dbReference type="SUPFAM" id="SSF56059">
    <property type="entry name" value="Glutathione synthetase ATP-binding domain-like"/>
    <property type="match status" value="1"/>
</dbReference>
<evidence type="ECO:0000259" key="2">
    <source>
        <dbReference type="PROSITE" id="PS50975"/>
    </source>
</evidence>
<dbReference type="EMBL" id="QOKW01000029">
    <property type="protein sequence ID" value="KAA0676915.1"/>
    <property type="molecule type" value="Genomic_DNA"/>
</dbReference>
<dbReference type="OrthoDB" id="271331at2"/>
<gene>
    <name evidence="3" type="ORF">DS843_25725</name>
</gene>
<reference evidence="3 4" key="1">
    <citation type="submission" date="2018-07" db="EMBL/GenBank/DDBJ databases">
        <title>Genome sequence of Azospirillum sp. ATCC 49961.</title>
        <authorList>
            <person name="Sant'Anna F.H."/>
            <person name="Baldani J.I."/>
            <person name="Zilli J.E."/>
            <person name="Reis V.M."/>
            <person name="Hartmann A."/>
            <person name="Cruz L."/>
            <person name="de Souza E.M."/>
            <person name="de Oliveira Pedrosa F."/>
            <person name="Passaglia L.M.P."/>
        </authorList>
    </citation>
    <scope>NUCLEOTIDE SEQUENCE [LARGE SCALE GENOMIC DNA]</scope>
    <source>
        <strain evidence="3 4">ATCC 49961</strain>
    </source>
</reference>
<protein>
    <submittedName>
        <fullName evidence="3">ATP-grasp domain-containing protein</fullName>
    </submittedName>
</protein>
<dbReference type="InterPro" id="IPR011761">
    <property type="entry name" value="ATP-grasp"/>
</dbReference>
<evidence type="ECO:0000313" key="3">
    <source>
        <dbReference type="EMBL" id="KAA0676915.1"/>
    </source>
</evidence>
<dbReference type="GO" id="GO:0005524">
    <property type="term" value="F:ATP binding"/>
    <property type="evidence" value="ECO:0007669"/>
    <property type="project" value="UniProtKB-UniRule"/>
</dbReference>
<dbReference type="Gene3D" id="3.30.470.20">
    <property type="entry name" value="ATP-grasp fold, B domain"/>
    <property type="match status" value="1"/>
</dbReference>
<keyword evidence="1" id="KW-0067">ATP-binding</keyword>
<name>A0A9W7KPI9_9PROT</name>
<sequence length="337" mass="35622">MRILVCEFVTGGGMPPDAPIPASLAREGDLMLRALVADLLEVPGVEVTVTRDARLPPLPPQTWSAPVRSITVTDPRESWTLWEHLAREAEAVWPIAPETDGALERFSRMVEAAGRRLLNSRADAVAVASSKAATAAALSEAGLPVVPVRRVGTLGAGGPPWDGPWVVKPDDGAGCIETRLIHDRSEWDRWRGMADRSGFVVQPFQPGTPASLSMLCRDGRAWLLTVNRQTISLHDGSFAYGGGIVGGMVPSPALSGLAQGVAAALPSLFGYVGVDVIARPGGPMIVEINPRLTTSYAGLRRATGLNVAAAVLDLARDPPVPPKPVERTEPVLLTLEG</sequence>
<dbReference type="PIRSF" id="PIRSF016766">
    <property type="entry name" value="UCP016766_ATPgrasp"/>
    <property type="match status" value="1"/>
</dbReference>
<dbReference type="GO" id="GO:0046872">
    <property type="term" value="F:metal ion binding"/>
    <property type="evidence" value="ECO:0007669"/>
    <property type="project" value="InterPro"/>
</dbReference>
<dbReference type="InterPro" id="IPR040803">
    <property type="entry name" value="MfnD_preATP-grasp"/>
</dbReference>
<dbReference type="Gene3D" id="3.40.50.11770">
    <property type="match status" value="1"/>
</dbReference>
<dbReference type="Pfam" id="PF18301">
    <property type="entry name" value="preATP-grasp_3"/>
    <property type="match status" value="1"/>
</dbReference>
<dbReference type="Pfam" id="PF02655">
    <property type="entry name" value="ATP-grasp_3"/>
    <property type="match status" value="1"/>
</dbReference>
<keyword evidence="1" id="KW-0547">Nucleotide-binding</keyword>